<protein>
    <submittedName>
        <fullName evidence="1">Uncharacterized protein</fullName>
    </submittedName>
</protein>
<accession>A0A4Z0MNP7</accession>
<dbReference type="EMBL" id="SRKZ01000003">
    <property type="protein sequence ID" value="TGD80825.1"/>
    <property type="molecule type" value="Genomic_DNA"/>
</dbReference>
<dbReference type="OrthoDB" id="631303at2"/>
<reference evidence="1 2" key="1">
    <citation type="submission" date="2019-04" db="EMBL/GenBank/DDBJ databases">
        <authorList>
            <person name="Feng G."/>
            <person name="Zhang J."/>
            <person name="Zhu H."/>
        </authorList>
    </citation>
    <scope>NUCLEOTIDE SEQUENCE [LARGE SCALE GENOMIC DNA]</scope>
    <source>
        <strain evidence="1 2">JCM 19491</strain>
    </source>
</reference>
<name>A0A4Z0MNP7_9BACT</name>
<dbReference type="AlphaFoldDB" id="A0A4Z0MNP7"/>
<evidence type="ECO:0000313" key="1">
    <source>
        <dbReference type="EMBL" id="TGD80825.1"/>
    </source>
</evidence>
<proteinExistence type="predicted"/>
<comment type="caution">
    <text evidence="1">The sequence shown here is derived from an EMBL/GenBank/DDBJ whole genome shotgun (WGS) entry which is preliminary data.</text>
</comment>
<dbReference type="RefSeq" id="WP_135530966.1">
    <property type="nucleotide sequence ID" value="NZ_SRKZ01000003.1"/>
</dbReference>
<keyword evidence="2" id="KW-1185">Reference proteome</keyword>
<dbReference type="Proteomes" id="UP000298284">
    <property type="component" value="Unassembled WGS sequence"/>
</dbReference>
<organism evidence="1 2">
    <name type="scientific">Hymenobacter wooponensis</name>
    <dbReference type="NCBI Taxonomy" id="1525360"/>
    <lineage>
        <taxon>Bacteria</taxon>
        <taxon>Pseudomonadati</taxon>
        <taxon>Bacteroidota</taxon>
        <taxon>Cytophagia</taxon>
        <taxon>Cytophagales</taxon>
        <taxon>Hymenobacteraceae</taxon>
        <taxon>Hymenobacter</taxon>
    </lineage>
</organism>
<evidence type="ECO:0000313" key="2">
    <source>
        <dbReference type="Proteomes" id="UP000298284"/>
    </source>
</evidence>
<sequence length="605" mass="68749">MAYGRNNLASLKLNPLEKWGSVLQSDEQKKQPQTNAQARKRQRDALKALPPTILLLPAGLQRYITDQYNARYQGKPGNHGKRLAKYLLLCHLVWSEQQKAGTLDAIHLHNEILRLHIGKDKGFSYTDVVEDLKEWSVLEVSDSYLASGCANRQVDPHSKAYTFADSFHGLESEFVAVDGLRYRERAAQDRLKRQIAKNQAKGLRVMVVDEQQPHLQWLKACWERCDYSPNTDELINQMEREQTYLRDVVVKVKGVRQRRTDRRMTPRIAQAYRDSLELFRRNKANHTPEWHFSATNGRLHSFFNRYFTGSRDHVTLDGQAMVWADLDLAASQVYFLLKQLYATRAAGQAGPDLDAFRDLVLAEGFYQNLAGLIQKEIPGLPINDAKTDFFTHVIYSKNHQATPYRGTFNHLFPTVHAALLEIVRYKVKGVTKFRNLAVLLQQEESQVFLQTICRRIHDELGHHQDLVVLPVHDGLCVPQQYQEPVRAIMNEELLRATGFQPTVRTTPEKKAKKEAKKAAATEAREEAVPAAPVQVPAPVEELACEVGFEVAPGIWVRMDPALDVPPNNDPSSPEYVAWLLGSLFMDPPGPSVQEPVLAYSCSDPY</sequence>
<gene>
    <name evidence="1" type="ORF">EU557_13560</name>
</gene>